<evidence type="ECO:0000313" key="14">
    <source>
        <dbReference type="EMBL" id="MFC7319766.1"/>
    </source>
</evidence>
<keyword evidence="4" id="KW-0645">Protease</keyword>
<evidence type="ECO:0000259" key="12">
    <source>
        <dbReference type="Pfam" id="PF05547"/>
    </source>
</evidence>
<dbReference type="PANTHER" id="PTHR13062">
    <property type="entry name" value="COLLAGENASE"/>
    <property type="match status" value="1"/>
</dbReference>
<gene>
    <name evidence="14" type="ORF">ACFQMN_02550</name>
</gene>
<dbReference type="PIRSF" id="PIRSF007519">
    <property type="entry name" value="Protease_InhA"/>
    <property type="match status" value="1"/>
</dbReference>
<feature type="region of interest" description="Disordered" evidence="10">
    <location>
        <begin position="98"/>
        <end position="138"/>
    </location>
</feature>
<reference evidence="15" key="1">
    <citation type="journal article" date="2019" name="Int. J. Syst. Evol. Microbiol.">
        <title>The Global Catalogue of Microorganisms (GCM) 10K type strain sequencing project: providing services to taxonomists for standard genome sequencing and annotation.</title>
        <authorList>
            <consortium name="The Broad Institute Genomics Platform"/>
            <consortium name="The Broad Institute Genome Sequencing Center for Infectious Disease"/>
            <person name="Wu L."/>
            <person name="Ma J."/>
        </authorList>
    </citation>
    <scope>NUCLEOTIDE SEQUENCE [LARGE SCALE GENOMIC DNA]</scope>
    <source>
        <strain evidence="15">CCUG 73951</strain>
    </source>
</reference>
<evidence type="ECO:0000256" key="10">
    <source>
        <dbReference type="SAM" id="MobiDB-lite"/>
    </source>
</evidence>
<dbReference type="Proteomes" id="UP001596494">
    <property type="component" value="Unassembled WGS sequence"/>
</dbReference>
<feature type="signal peptide" evidence="11">
    <location>
        <begin position="1"/>
        <end position="21"/>
    </location>
</feature>
<comment type="caution">
    <text evidence="14">The sequence shown here is derived from an EMBL/GenBank/DDBJ whole genome shotgun (WGS) entry which is preliminary data.</text>
</comment>
<dbReference type="Pfam" id="PF20773">
    <property type="entry name" value="InhA-like_MAM"/>
    <property type="match status" value="1"/>
</dbReference>
<evidence type="ECO:0000313" key="15">
    <source>
        <dbReference type="Proteomes" id="UP001596494"/>
    </source>
</evidence>
<comment type="subcellular location">
    <subcellularLocation>
        <location evidence="2">Secreted</location>
    </subcellularLocation>
</comment>
<organism evidence="14 15">
    <name type="scientific">Halobacillus campisalis</name>
    <dbReference type="NCBI Taxonomy" id="435909"/>
    <lineage>
        <taxon>Bacteria</taxon>
        <taxon>Bacillati</taxon>
        <taxon>Bacillota</taxon>
        <taxon>Bacilli</taxon>
        <taxon>Bacillales</taxon>
        <taxon>Bacillaceae</taxon>
        <taxon>Halobacillus</taxon>
    </lineage>
</organism>
<evidence type="ECO:0000256" key="8">
    <source>
        <dbReference type="ARBA" id="ARBA00022833"/>
    </source>
</evidence>
<dbReference type="EMBL" id="JBHTBY010000001">
    <property type="protein sequence ID" value="MFC7319766.1"/>
    <property type="molecule type" value="Genomic_DNA"/>
</dbReference>
<evidence type="ECO:0000256" key="6">
    <source>
        <dbReference type="ARBA" id="ARBA00022729"/>
    </source>
</evidence>
<keyword evidence="6 11" id="KW-0732">Signal</keyword>
<dbReference type="InterPro" id="IPR012300">
    <property type="entry name" value="Pept_M6_InhA"/>
</dbReference>
<feature type="region of interest" description="Disordered" evidence="10">
    <location>
        <begin position="537"/>
        <end position="562"/>
    </location>
</feature>
<dbReference type="SUPFAM" id="SSF55486">
    <property type="entry name" value="Metalloproteases ('zincins'), catalytic domain"/>
    <property type="match status" value="1"/>
</dbReference>
<proteinExistence type="predicted"/>
<keyword evidence="9" id="KW-0482">Metalloprotease</keyword>
<dbReference type="Pfam" id="PF05547">
    <property type="entry name" value="Peptidase_M6"/>
    <property type="match status" value="1"/>
</dbReference>
<dbReference type="InterPro" id="IPR048665">
    <property type="entry name" value="InhA-like_VEG"/>
</dbReference>
<keyword evidence="8" id="KW-0862">Zinc</keyword>
<evidence type="ECO:0000256" key="2">
    <source>
        <dbReference type="ARBA" id="ARBA00004613"/>
    </source>
</evidence>
<protein>
    <submittedName>
        <fullName evidence="14">Immune inhibitor A domain-containing protein</fullName>
    </submittedName>
</protein>
<name>A0ABW2JZ69_9BACI</name>
<dbReference type="Pfam" id="PF20774">
    <property type="entry name" value="InhA-like_VEG"/>
    <property type="match status" value="1"/>
</dbReference>
<dbReference type="InterPro" id="IPR008757">
    <property type="entry name" value="Peptidase_M6-like_domain"/>
</dbReference>
<feature type="domain" description="Peptidase M6-like" evidence="12">
    <location>
        <begin position="147"/>
        <end position="433"/>
    </location>
</feature>
<feature type="compositionally biased region" description="Polar residues" evidence="10">
    <location>
        <begin position="541"/>
        <end position="555"/>
    </location>
</feature>
<feature type="domain" description="Immune inhibitor A-like metallopeptidase VEG" evidence="13">
    <location>
        <begin position="639"/>
        <end position="797"/>
    </location>
</feature>
<accession>A0ABW2JZ69</accession>
<evidence type="ECO:0000256" key="9">
    <source>
        <dbReference type="ARBA" id="ARBA00023049"/>
    </source>
</evidence>
<evidence type="ECO:0000256" key="3">
    <source>
        <dbReference type="ARBA" id="ARBA00022525"/>
    </source>
</evidence>
<dbReference type="PANTHER" id="PTHR13062:SF12">
    <property type="entry name" value="ALPHA-2-MACROGLOBULIN DOMAIN-CONTAINING PROTEIN"/>
    <property type="match status" value="1"/>
</dbReference>
<evidence type="ECO:0000256" key="7">
    <source>
        <dbReference type="ARBA" id="ARBA00022801"/>
    </source>
</evidence>
<evidence type="ECO:0000259" key="13">
    <source>
        <dbReference type="Pfam" id="PF20774"/>
    </source>
</evidence>
<comment type="cofactor">
    <cofactor evidence="1">
        <name>Zn(2+)</name>
        <dbReference type="ChEBI" id="CHEBI:29105"/>
    </cofactor>
</comment>
<keyword evidence="3" id="KW-0964">Secreted</keyword>
<sequence>MGANRVLSMAMIASVCLGLFAAPATSSVEAASTVSTKKEAKEEHAHGQGPFDLAIANEERLIEMLKKRGDISEDASAEEAEKAVDEFLDSKAEGLKEMEDSGELHKEELELESDVKEKLKKENEGKANDQAKKKGGKKNLDPVVEEEYNGEVRSDDVLVILMEFPDFPKNSIEPGETDMYYEDYVKEHYEDLIFGDDGYEGPNGENLVSMKQFYEQQTNGAYTVDGQVAGWYPAEKKAAEYGGNNPQPDGNDKDPRSLVKEALAAAAADPDVNLADFDSEDRYDLDGDGDYHEPDGLVDHLMVVHSAVGEEAGGGQLGGDAIWSHRWNLGETFPIPGSPEPEVDYWGEGSMYAYDYTIEPADGAAGVFAHEYAHDLGLPDEYDTQYTGAGEAVGYWSLMSSGSWAGDIPGTEPTGFSAWSKEFLQAKHDGNWLKYDEVDIDQIDSKGMDVYLDQANTKGTNLDALRVNLPNKETRINTPYSGEYEYFSGSDDELDNSAVFDADLSNATAGELTFKAWYDIETDWDYGSVKVSEDGEKWTSIPGNITTDTDPNEQNPGHGITGKSDGWVDAVFDLSSYAGKDIQVKVNYWTDVAAINPGLYVDEIRVTAQEGKEVELLFDDAEGEPKVTLDGFTKSDGVKVSEHYYLLEWRNHHGVDEGLGNIRRGNSLMAYDPGLVIWYADNKYTDNWTGLHPGEGFLGVVDSDQQELFWSDDSVAQTRYQIHDAAFSLRKDEKLFVDYRDITGLTLKDKNRKPVKVFDDSLSYLNEAIPDAGRNVPEYGLKVKVTGEASDRSVGRVSLTKDE</sequence>
<feature type="chain" id="PRO_5045928883" evidence="11">
    <location>
        <begin position="22"/>
        <end position="803"/>
    </location>
</feature>
<keyword evidence="7" id="KW-0378">Hydrolase</keyword>
<evidence type="ECO:0000256" key="4">
    <source>
        <dbReference type="ARBA" id="ARBA00022670"/>
    </source>
</evidence>
<keyword evidence="15" id="KW-1185">Reference proteome</keyword>
<feature type="compositionally biased region" description="Basic and acidic residues" evidence="10">
    <location>
        <begin position="98"/>
        <end position="132"/>
    </location>
</feature>
<evidence type="ECO:0000256" key="5">
    <source>
        <dbReference type="ARBA" id="ARBA00022723"/>
    </source>
</evidence>
<evidence type="ECO:0000256" key="1">
    <source>
        <dbReference type="ARBA" id="ARBA00001947"/>
    </source>
</evidence>
<evidence type="ECO:0000256" key="11">
    <source>
        <dbReference type="SAM" id="SignalP"/>
    </source>
</evidence>
<dbReference type="NCBIfam" id="TIGR03296">
    <property type="entry name" value="M6dom_TIGR03296"/>
    <property type="match status" value="1"/>
</dbReference>
<keyword evidence="5" id="KW-0479">Metal-binding</keyword>